<dbReference type="InterPro" id="IPR041173">
    <property type="entry name" value="LodA_C"/>
</dbReference>
<evidence type="ECO:0000313" key="4">
    <source>
        <dbReference type="EMBL" id="MDR6531986.1"/>
    </source>
</evidence>
<dbReference type="SUPFAM" id="SSF56634">
    <property type="entry name" value="Heme-dependent catalase-like"/>
    <property type="match status" value="1"/>
</dbReference>
<protein>
    <recommendedName>
        <fullName evidence="6">Catalase</fullName>
    </recommendedName>
</protein>
<evidence type="ECO:0000313" key="5">
    <source>
        <dbReference type="Proteomes" id="UP001262754"/>
    </source>
</evidence>
<evidence type="ECO:0000256" key="1">
    <source>
        <dbReference type="SAM" id="MobiDB-lite"/>
    </source>
</evidence>
<dbReference type="InterPro" id="IPR020835">
    <property type="entry name" value="Catalase_sf"/>
</dbReference>
<organism evidence="4 5">
    <name type="scientific">Caulobacter rhizosphaerae</name>
    <dbReference type="NCBI Taxonomy" id="2010972"/>
    <lineage>
        <taxon>Bacteria</taxon>
        <taxon>Pseudomonadati</taxon>
        <taxon>Pseudomonadota</taxon>
        <taxon>Alphaproteobacteria</taxon>
        <taxon>Caulobacterales</taxon>
        <taxon>Caulobacteraceae</taxon>
        <taxon>Caulobacter</taxon>
    </lineage>
</organism>
<accession>A0ABU1N1I4</accession>
<dbReference type="InterPro" id="IPR033798">
    <property type="entry name" value="LodA-like"/>
</dbReference>
<gene>
    <name evidence="4" type="ORF">J2800_002739</name>
</gene>
<feature type="region of interest" description="Disordered" evidence="1">
    <location>
        <begin position="316"/>
        <end position="342"/>
    </location>
</feature>
<dbReference type="InterPro" id="IPR041168">
    <property type="entry name" value="LodA_N"/>
</dbReference>
<feature type="domain" description="L-lysine epsilon oxidase C-terminal" evidence="3">
    <location>
        <begin position="690"/>
        <end position="841"/>
    </location>
</feature>
<feature type="compositionally biased region" description="Low complexity" evidence="1">
    <location>
        <begin position="947"/>
        <end position="956"/>
    </location>
</feature>
<evidence type="ECO:0008006" key="6">
    <source>
        <dbReference type="Google" id="ProtNLM"/>
    </source>
</evidence>
<sequence length="983" mass="108388">MSDKNPPIPPCFDCGDDPINRLIEMFVGIAQKKRIRLGQRPAERPVFRKLHGVAHGRLEIAKDIPADLKVGVFAHDDLTAWMRFSSDTSPTSPDLQSTVGIGLKVFGVPGEKAYGGVGDTADFILQNYPVFFVDNAKEMCEFTYAGVVQGDYPTYLAHHPKTNRILNEMAKVEGSVLTTTYWGILPFGAGQKQAVKYRLDPETPPENVANDAPDYLAVDMANRLSKDDYRFRFMVQRRTHPKTMPLDEATVEWPESESPFIQVATLVIPRQDVEERGQAEYGQSLAFNIFRVPPEQAPVPESSIAAVRKAVYAASADTRHEANGQPLRDPAQPREVRLPPETPPDTCIVKAAIYPSIGVARVGNSPDEWYLGPETPDPEPLPPGAYRDKKGRLKRQAARFRVYGINAKGQIVRELTGEGDDAKIAWSVELANTKSAWYGFQLALDIPEAASAPPTVLRNAAVTERSRLSITPGAREVAGRNARPKTFDDGEFMGQKVYLGEVSTDAEGRLIVLGGHGKSASCDGSWAITFANNEGWYDDISDGPVTAKVSLNGTPLEVVPAWVVVAPPNFGPQRKSVRTMWDLMRDVAITAGTLPAPKRPSFTHDILPIFQRLAGLQWVNAGFAAGFGWRGAFDVSTPEGVARLADRGPANQEIRRVLANSFRRFDVDSWSPKPWPWLYGDAMAIPPAPTPRQNCALSDCQLAMLDQWAMGDFEDDYDPAYAPPSRIDQVPVHLQGDVLTRAALDFCLADAFHPGCEMTWPVRTATMYMEPFRFAHVLPDWVAPNLGEVLTSDGMTIPNGPLYGQVPGGITRWMAVPWQTDSASCRSGYDAAYDPYVPAFWPARVPDQVMTRENYEILMDEKRPLSERRAAFANRAAWIDPLGTTSYTDQINNMIEHFDHLGVVEVLPGPGDSDAFPKIVEVEDRRKTIHDVIPKSGKGPRSLKSTAHQGAAHAGAPGTNRQVDISGIDKFRRFPLGLPVQFK</sequence>
<feature type="region of interest" description="Disordered" evidence="1">
    <location>
        <begin position="932"/>
        <end position="964"/>
    </location>
</feature>
<comment type="caution">
    <text evidence="4">The sequence shown here is derived from an EMBL/GenBank/DDBJ whole genome shotgun (WGS) entry which is preliminary data.</text>
</comment>
<dbReference type="Pfam" id="PF18417">
    <property type="entry name" value="LodA_C"/>
    <property type="match status" value="1"/>
</dbReference>
<dbReference type="CDD" id="cd14731">
    <property type="entry name" value="LodA_like_1"/>
    <property type="match status" value="1"/>
</dbReference>
<keyword evidence="5" id="KW-1185">Reference proteome</keyword>
<dbReference type="RefSeq" id="WP_056751745.1">
    <property type="nucleotide sequence ID" value="NZ_JAVDRL010000007.1"/>
</dbReference>
<reference evidence="4 5" key="1">
    <citation type="submission" date="2023-07" db="EMBL/GenBank/DDBJ databases">
        <title>Sorghum-associated microbial communities from plants grown in Nebraska, USA.</title>
        <authorList>
            <person name="Schachtman D."/>
        </authorList>
    </citation>
    <scope>NUCLEOTIDE SEQUENCE [LARGE SCALE GENOMIC DNA]</scope>
    <source>
        <strain evidence="4 5">DS2154</strain>
    </source>
</reference>
<evidence type="ECO:0000259" key="3">
    <source>
        <dbReference type="Pfam" id="PF18417"/>
    </source>
</evidence>
<evidence type="ECO:0000259" key="2">
    <source>
        <dbReference type="Pfam" id="PF17990"/>
    </source>
</evidence>
<dbReference type="Gene3D" id="2.40.180.10">
    <property type="entry name" value="Catalase core domain"/>
    <property type="match status" value="1"/>
</dbReference>
<dbReference type="EMBL" id="JAVDRL010000007">
    <property type="protein sequence ID" value="MDR6531986.1"/>
    <property type="molecule type" value="Genomic_DNA"/>
</dbReference>
<name>A0ABU1N1I4_9CAUL</name>
<dbReference type="Pfam" id="PF17990">
    <property type="entry name" value="LodA_N"/>
    <property type="match status" value="1"/>
</dbReference>
<dbReference type="Proteomes" id="UP001262754">
    <property type="component" value="Unassembled WGS sequence"/>
</dbReference>
<feature type="domain" description="L-Lysine epsilon oxidase N-terminal" evidence="2">
    <location>
        <begin position="354"/>
        <end position="565"/>
    </location>
</feature>
<proteinExistence type="predicted"/>